<name>A0A8X6STD2_TRICX</name>
<gene>
    <name evidence="2" type="ORF">TNCV_658081</name>
</gene>
<sequence>MDTCSNPSEGFTDSSTERIVFPKNVYMRSRDSAPRLTSVGTPYDDPSRTPIARSAPMIFTSTTPGGFHDEY</sequence>
<keyword evidence="3" id="KW-1185">Reference proteome</keyword>
<dbReference type="AlphaFoldDB" id="A0A8X6STD2"/>
<evidence type="ECO:0000313" key="3">
    <source>
        <dbReference type="Proteomes" id="UP000887159"/>
    </source>
</evidence>
<dbReference type="EMBL" id="BMAU01021344">
    <property type="protein sequence ID" value="GFY17395.1"/>
    <property type="molecule type" value="Genomic_DNA"/>
</dbReference>
<feature type="region of interest" description="Disordered" evidence="1">
    <location>
        <begin position="30"/>
        <end position="51"/>
    </location>
</feature>
<evidence type="ECO:0000313" key="2">
    <source>
        <dbReference type="EMBL" id="GFY17395.1"/>
    </source>
</evidence>
<dbReference type="Proteomes" id="UP000887159">
    <property type="component" value="Unassembled WGS sequence"/>
</dbReference>
<reference evidence="2" key="1">
    <citation type="submission" date="2020-08" db="EMBL/GenBank/DDBJ databases">
        <title>Multicomponent nature underlies the extraordinary mechanical properties of spider dragline silk.</title>
        <authorList>
            <person name="Kono N."/>
            <person name="Nakamura H."/>
            <person name="Mori M."/>
            <person name="Yoshida Y."/>
            <person name="Ohtoshi R."/>
            <person name="Malay A.D."/>
            <person name="Moran D.A.P."/>
            <person name="Tomita M."/>
            <person name="Numata K."/>
            <person name="Arakawa K."/>
        </authorList>
    </citation>
    <scope>NUCLEOTIDE SEQUENCE</scope>
</reference>
<evidence type="ECO:0000256" key="1">
    <source>
        <dbReference type="SAM" id="MobiDB-lite"/>
    </source>
</evidence>
<comment type="caution">
    <text evidence="2">The sequence shown here is derived from an EMBL/GenBank/DDBJ whole genome shotgun (WGS) entry which is preliminary data.</text>
</comment>
<accession>A0A8X6STD2</accession>
<protein>
    <submittedName>
        <fullName evidence="2">Uncharacterized protein</fullName>
    </submittedName>
</protein>
<organism evidence="2 3">
    <name type="scientific">Trichonephila clavipes</name>
    <name type="common">Golden silk orbweaver</name>
    <name type="synonym">Nephila clavipes</name>
    <dbReference type="NCBI Taxonomy" id="2585209"/>
    <lineage>
        <taxon>Eukaryota</taxon>
        <taxon>Metazoa</taxon>
        <taxon>Ecdysozoa</taxon>
        <taxon>Arthropoda</taxon>
        <taxon>Chelicerata</taxon>
        <taxon>Arachnida</taxon>
        <taxon>Araneae</taxon>
        <taxon>Araneomorphae</taxon>
        <taxon>Entelegynae</taxon>
        <taxon>Araneoidea</taxon>
        <taxon>Nephilidae</taxon>
        <taxon>Trichonephila</taxon>
    </lineage>
</organism>
<proteinExistence type="predicted"/>